<dbReference type="InterPro" id="IPR006221">
    <property type="entry name" value="TrpG/PapA_dom"/>
</dbReference>
<keyword evidence="2" id="KW-0315">Glutamine amidotransferase</keyword>
<evidence type="ECO:0000259" key="5">
    <source>
        <dbReference type="Pfam" id="PF00117"/>
    </source>
</evidence>
<organism evidence="7 8">
    <name type="scientific">Saccharopolyspora rosea</name>
    <dbReference type="NCBI Taxonomy" id="524884"/>
    <lineage>
        <taxon>Bacteria</taxon>
        <taxon>Bacillati</taxon>
        <taxon>Actinomycetota</taxon>
        <taxon>Actinomycetes</taxon>
        <taxon>Pseudonocardiales</taxon>
        <taxon>Pseudonocardiaceae</taxon>
        <taxon>Saccharopolyspora</taxon>
    </lineage>
</organism>
<dbReference type="PROSITE" id="PS51273">
    <property type="entry name" value="GATASE_TYPE_1"/>
    <property type="match status" value="1"/>
</dbReference>
<evidence type="ECO:0000313" key="7">
    <source>
        <dbReference type="EMBL" id="MFD0920607.1"/>
    </source>
</evidence>
<dbReference type="PANTHER" id="PTHR11236">
    <property type="entry name" value="AMINOBENZOATE/ANTHRANILATE SYNTHASE"/>
    <property type="match status" value="1"/>
</dbReference>
<evidence type="ECO:0000256" key="2">
    <source>
        <dbReference type="ARBA" id="ARBA00022962"/>
    </source>
</evidence>
<dbReference type="SUPFAM" id="SSF52317">
    <property type="entry name" value="Class I glutamine amidotransferase-like"/>
    <property type="match status" value="1"/>
</dbReference>
<dbReference type="Gene3D" id="3.60.120.10">
    <property type="entry name" value="Anthranilate synthase"/>
    <property type="match status" value="1"/>
</dbReference>
<dbReference type="CDD" id="cd01743">
    <property type="entry name" value="GATase1_Anthranilate_Synthase"/>
    <property type="match status" value="1"/>
</dbReference>
<keyword evidence="8" id="KW-1185">Reference proteome</keyword>
<dbReference type="InterPro" id="IPR017926">
    <property type="entry name" value="GATASE"/>
</dbReference>
<dbReference type="RefSeq" id="WP_263248250.1">
    <property type="nucleotide sequence ID" value="NZ_BAABLT010000005.1"/>
</dbReference>
<dbReference type="PRINTS" id="PR00097">
    <property type="entry name" value="ANTSNTHASEII"/>
</dbReference>
<evidence type="ECO:0000259" key="6">
    <source>
        <dbReference type="Pfam" id="PF00425"/>
    </source>
</evidence>
<dbReference type="InterPro" id="IPR005801">
    <property type="entry name" value="ADC_synthase"/>
</dbReference>
<proteinExistence type="predicted"/>
<dbReference type="SUPFAM" id="SSF56322">
    <property type="entry name" value="ADC synthase"/>
    <property type="match status" value="1"/>
</dbReference>
<evidence type="ECO:0000256" key="3">
    <source>
        <dbReference type="ARBA" id="ARBA00023239"/>
    </source>
</evidence>
<feature type="domain" description="Glutamine amidotransferase" evidence="5">
    <location>
        <begin position="439"/>
        <end position="625"/>
    </location>
</feature>
<dbReference type="Proteomes" id="UP001597018">
    <property type="component" value="Unassembled WGS sequence"/>
</dbReference>
<protein>
    <recommendedName>
        <fullName evidence="1">anthranilate synthase</fullName>
        <ecNumber evidence="1">4.1.3.27</ecNumber>
    </recommendedName>
</protein>
<reference evidence="8" key="1">
    <citation type="journal article" date="2019" name="Int. J. Syst. Evol. Microbiol.">
        <title>The Global Catalogue of Microorganisms (GCM) 10K type strain sequencing project: providing services to taxonomists for standard genome sequencing and annotation.</title>
        <authorList>
            <consortium name="The Broad Institute Genomics Platform"/>
            <consortium name="The Broad Institute Genome Sequencing Center for Infectious Disease"/>
            <person name="Wu L."/>
            <person name="Ma J."/>
        </authorList>
    </citation>
    <scope>NUCLEOTIDE SEQUENCE [LARGE SCALE GENOMIC DNA]</scope>
    <source>
        <strain evidence="8">CCUG 56401</strain>
    </source>
</reference>
<dbReference type="Pfam" id="PF00117">
    <property type="entry name" value="GATase"/>
    <property type="match status" value="1"/>
</dbReference>
<dbReference type="InterPro" id="IPR015890">
    <property type="entry name" value="Chorismate_C"/>
</dbReference>
<gene>
    <name evidence="7" type="ORF">ACFQ16_12710</name>
</gene>
<comment type="catalytic activity">
    <reaction evidence="4">
        <text>chorismate + L-glutamine = anthranilate + pyruvate + L-glutamate + H(+)</text>
        <dbReference type="Rhea" id="RHEA:21732"/>
        <dbReference type="ChEBI" id="CHEBI:15361"/>
        <dbReference type="ChEBI" id="CHEBI:15378"/>
        <dbReference type="ChEBI" id="CHEBI:16567"/>
        <dbReference type="ChEBI" id="CHEBI:29748"/>
        <dbReference type="ChEBI" id="CHEBI:29985"/>
        <dbReference type="ChEBI" id="CHEBI:58359"/>
        <dbReference type="EC" id="4.1.3.27"/>
    </reaction>
</comment>
<dbReference type="InterPro" id="IPR019999">
    <property type="entry name" value="Anth_synth_I-like"/>
</dbReference>
<dbReference type="InterPro" id="IPR029062">
    <property type="entry name" value="Class_I_gatase-like"/>
</dbReference>
<sequence length="656" mass="70356">MDTAQPAEVLARLAVADPPAFALLRRWDPEAGRPGPVEVLIGDVRTVERLADIPLGAGTGHQALAVVPFRQIRERGFDCHDDATPLRVLVVGESHRFDVEDVLAALPDAPVVLRDGAFDVDDAAYARIVDRVVGDEIAAGEGANFVIRRDFRASVANWSPVTALTLFRRLLAAERGAYWTFAVHTGERTLVGASPEVHVRLDGGEVVMNPISGTYRYPGSGPDVEGLLRFLDDPKEVDELAMVLDEELKMTAAVCADGGRVRGPFLREMAHLAHTEFEIRGRTAMDPRDVLRETMFAATVTGSPLENACRVIRRFEPSGRGYYAGALALFSRDRTGDRLDSPILIRAADVAPDGHVRVPVGATLVRDSDPASEVAETWAKVAGVLGALGVDRARPHRRGAAPLAADPRVGPALDRRRGSLAPFWTRPAEPAAERLGSALVIDTGDAFTAMLAHQLRAVGLDPAVRRFDDPALPALLGARPDVVVLGPGPGDPDGGDARMRRLRDLAARLVTGPDTAPVLGICLGHQLLARHLGLPAHRKARPHQGLQREVDVFGRDAAVGFYNSFAVRADDAHRRRLAARGVELCEDPGTGEVVALRGPGLAGVQFHPESVLTLDGPGILRDLLRKLVDASPRGLSAVDVHSGPVADPRSGWMSDR</sequence>
<dbReference type="EMBL" id="JBHTIW010000007">
    <property type="protein sequence ID" value="MFD0920607.1"/>
    <property type="molecule type" value="Genomic_DNA"/>
</dbReference>
<dbReference type="EC" id="4.1.3.27" evidence="1"/>
<dbReference type="PRINTS" id="PR00096">
    <property type="entry name" value="GATASE"/>
</dbReference>
<accession>A0ABW3FW91</accession>
<keyword evidence="3" id="KW-0456">Lyase</keyword>
<comment type="caution">
    <text evidence="7">The sequence shown here is derived from an EMBL/GenBank/DDBJ whole genome shotgun (WGS) entry which is preliminary data.</text>
</comment>
<dbReference type="Gene3D" id="3.40.50.880">
    <property type="match status" value="1"/>
</dbReference>
<evidence type="ECO:0000313" key="8">
    <source>
        <dbReference type="Proteomes" id="UP001597018"/>
    </source>
</evidence>
<dbReference type="PANTHER" id="PTHR11236:SF49">
    <property type="entry name" value="ANTHRANILATE SYNTHASE COMPONENT 1"/>
    <property type="match status" value="1"/>
</dbReference>
<dbReference type="Pfam" id="PF00425">
    <property type="entry name" value="Chorismate_bind"/>
    <property type="match status" value="1"/>
</dbReference>
<evidence type="ECO:0000256" key="4">
    <source>
        <dbReference type="ARBA" id="ARBA00047683"/>
    </source>
</evidence>
<feature type="domain" description="Chorismate-utilising enzyme C-terminal" evidence="6">
    <location>
        <begin position="123"/>
        <end position="380"/>
    </location>
</feature>
<evidence type="ECO:0000256" key="1">
    <source>
        <dbReference type="ARBA" id="ARBA00012266"/>
    </source>
</evidence>
<name>A0ABW3FW91_9PSEU</name>